<evidence type="ECO:0000259" key="3">
    <source>
        <dbReference type="Pfam" id="PF07593"/>
    </source>
</evidence>
<dbReference type="Proteomes" id="UP001200145">
    <property type="component" value="Unassembled WGS sequence"/>
</dbReference>
<dbReference type="InterPro" id="IPR013517">
    <property type="entry name" value="FG-GAP"/>
</dbReference>
<feature type="domain" description="ASPIC/UnbV" evidence="3">
    <location>
        <begin position="523"/>
        <end position="586"/>
    </location>
</feature>
<evidence type="ECO:0000256" key="1">
    <source>
        <dbReference type="ARBA" id="ARBA00022729"/>
    </source>
</evidence>
<dbReference type="InterPro" id="IPR028994">
    <property type="entry name" value="Integrin_alpha_N"/>
</dbReference>
<dbReference type="PANTHER" id="PTHR16026:SF0">
    <property type="entry name" value="CARTILAGE ACIDIC PROTEIN 1"/>
    <property type="match status" value="1"/>
</dbReference>
<dbReference type="Gene3D" id="2.130.10.130">
    <property type="entry name" value="Integrin alpha, N-terminal"/>
    <property type="match status" value="4"/>
</dbReference>
<dbReference type="PANTHER" id="PTHR16026">
    <property type="entry name" value="CARTILAGE ACIDIC PROTEIN 1"/>
    <property type="match status" value="1"/>
</dbReference>
<dbReference type="SUPFAM" id="SSF69318">
    <property type="entry name" value="Integrin alpha N-terminal domain"/>
    <property type="match status" value="2"/>
</dbReference>
<keyword evidence="5" id="KW-1185">Reference proteome</keyword>
<evidence type="ECO:0000313" key="5">
    <source>
        <dbReference type="Proteomes" id="UP001200145"/>
    </source>
</evidence>
<dbReference type="Pfam" id="PF07593">
    <property type="entry name" value="UnbV_ASPIC"/>
    <property type="match status" value="1"/>
</dbReference>
<dbReference type="RefSeq" id="WP_234863716.1">
    <property type="nucleotide sequence ID" value="NZ_JAKEVY010000001.1"/>
</dbReference>
<dbReference type="InterPro" id="IPR011519">
    <property type="entry name" value="UnbV_ASPIC"/>
</dbReference>
<proteinExistence type="predicted"/>
<dbReference type="EMBL" id="JAKEVY010000001">
    <property type="protein sequence ID" value="MCF1713228.1"/>
    <property type="molecule type" value="Genomic_DNA"/>
</dbReference>
<name>A0ABS9BDV9_9BACT</name>
<organism evidence="4 5">
    <name type="scientific">Flavihumibacter fluminis</name>
    <dbReference type="NCBI Taxonomy" id="2909236"/>
    <lineage>
        <taxon>Bacteria</taxon>
        <taxon>Pseudomonadati</taxon>
        <taxon>Bacteroidota</taxon>
        <taxon>Chitinophagia</taxon>
        <taxon>Chitinophagales</taxon>
        <taxon>Chitinophagaceae</taxon>
        <taxon>Flavihumibacter</taxon>
    </lineage>
</organism>
<evidence type="ECO:0000256" key="2">
    <source>
        <dbReference type="SAM" id="SignalP"/>
    </source>
</evidence>
<feature type="chain" id="PRO_5047331676" evidence="2">
    <location>
        <begin position="24"/>
        <end position="1094"/>
    </location>
</feature>
<keyword evidence="1 2" id="KW-0732">Signal</keyword>
<dbReference type="InterPro" id="IPR027039">
    <property type="entry name" value="Crtac1"/>
</dbReference>
<evidence type="ECO:0000313" key="4">
    <source>
        <dbReference type="EMBL" id="MCF1713228.1"/>
    </source>
</evidence>
<accession>A0ABS9BDV9</accession>
<feature type="signal peptide" evidence="2">
    <location>
        <begin position="1"/>
        <end position="23"/>
    </location>
</feature>
<gene>
    <name evidence="4" type="ORF">L0U88_01135</name>
</gene>
<sequence>MKTILNRLLSFTLLLVFTLAANAQDTRFKVLPAEQTGLKFSNTIVETEALNVLSYEYFFNGGGTAVGDINNDGLPDLFFTANMGDNKLFLNLGNRKFKDITQQASPQLKGRQGGWKTGVTMADVNGDGWLDIYVCYSGKGEDDMRRNQLFINNKNSTFTESASAYGLDDKSLSTQAAFFDFDNDGDLDMFLLNHSNKKIDNMELARYRKDVDELAGSKLYRNDNNKFTNVSASSGIRQNPLTYGLGIVVADINQDGWQDVYVTNDYNEPDYCYLNNKDGTFKDVAGDCFRHLAQFSMGADIADFNNDGLPDLINLDMLPEDNKRQKLLQLQENYESFELMTSQQLHKQYMRNMLQLNNGDGTFSEIAQFAGVSNTDWSWCPLFADFDNDGYKDLFITNGYLRDYTNKDFLRYWGDYKVRKAIDREPAKLMDLVQAMPSTNLYNYMFRNTGNLSFTNQKEAWGITSSGISSSAVYADLDLDGDLDLVVNRINQDALVYENTSDKKGPVNYLNIQVQYKDKNLFGIGTKILVYAKNSKQYFEVNPARGYLSSLPANQHIGLGTASQADSVILIWPDQKRQALTGVKAGYHTISYGANTIPNSPAPTFQPLFSTVSKSWIAYQHQPVEINDFKRQLLMTFMYSQTGPVIKQADLNKDNRMDLILAGNPNVGPDIYLQQANGQFEKRQVSLPASDFNRFISDMEFADVNGDGHADMYLAMGGYAYQEPGDSSLQDLLYINDGKGNFNLAATALPATNRSAKSVVKAQDVDADGDLDFFVGGRIVPGAYPVNPESYLLINDGKGQFSKASIPFAEIGMVTDAAWADLDKNGRKELVLVGEFMGIHAFENENGNWIDKTGKLFPSGLNGLWFSLAISDVDKDGYEDIIAGNIGTNTQLKFDQAQPMELYYADFDQNGSIDPFLNFYIQGVSYPFVSRDELNDQMYSMRRKFSSYKDYSTATMEDIINPDELAKAGKKNATESKTLVLLNKKGRFEKQYLPAQAQFSIITEILTEDFNKDGLPDLLLLGNKSDNRLKIGSIEANYGCLLAGDGKGGFRYIAQPETGLKIKGDCKSALTFQKEGSSYLLIGLTGMPIQVLKY</sequence>
<reference evidence="4 5" key="1">
    <citation type="submission" date="2022-01" db="EMBL/GenBank/DDBJ databases">
        <title>Flavihumibacter sp. nov., isolated from sediment of a river.</title>
        <authorList>
            <person name="Liu H."/>
        </authorList>
    </citation>
    <scope>NUCLEOTIDE SEQUENCE [LARGE SCALE GENOMIC DNA]</scope>
    <source>
        <strain evidence="4 5">RY-1</strain>
    </source>
</reference>
<dbReference type="Pfam" id="PF13517">
    <property type="entry name" value="FG-GAP_3"/>
    <property type="match status" value="7"/>
</dbReference>
<protein>
    <submittedName>
        <fullName evidence="4">VCBS repeat-containing protein</fullName>
    </submittedName>
</protein>
<comment type="caution">
    <text evidence="4">The sequence shown here is derived from an EMBL/GenBank/DDBJ whole genome shotgun (WGS) entry which is preliminary data.</text>
</comment>